<dbReference type="EMBL" id="JANPWZ010001937">
    <property type="protein sequence ID" value="KAJ3562219.1"/>
    <property type="molecule type" value="Genomic_DNA"/>
</dbReference>
<evidence type="ECO:0000313" key="3">
    <source>
        <dbReference type="Proteomes" id="UP001148614"/>
    </source>
</evidence>
<feature type="region of interest" description="Disordered" evidence="1">
    <location>
        <begin position="155"/>
        <end position="183"/>
    </location>
</feature>
<evidence type="ECO:0000313" key="2">
    <source>
        <dbReference type="EMBL" id="KAJ3562219.1"/>
    </source>
</evidence>
<proteinExistence type="predicted"/>
<dbReference type="Proteomes" id="UP001148614">
    <property type="component" value="Unassembled WGS sequence"/>
</dbReference>
<comment type="caution">
    <text evidence="2">The sequence shown here is derived from an EMBL/GenBank/DDBJ whole genome shotgun (WGS) entry which is preliminary data.</text>
</comment>
<dbReference type="AlphaFoldDB" id="A0A9W8N8A5"/>
<protein>
    <submittedName>
        <fullName evidence="2">Uncharacterized protein</fullName>
    </submittedName>
</protein>
<feature type="compositionally biased region" description="Polar residues" evidence="1">
    <location>
        <begin position="162"/>
        <end position="172"/>
    </location>
</feature>
<reference evidence="2" key="1">
    <citation type="submission" date="2022-07" db="EMBL/GenBank/DDBJ databases">
        <title>Genome Sequence of Xylaria arbuscula.</title>
        <authorList>
            <person name="Buettner E."/>
        </authorList>
    </citation>
    <scope>NUCLEOTIDE SEQUENCE</scope>
    <source>
        <strain evidence="2">VT107</strain>
    </source>
</reference>
<gene>
    <name evidence="2" type="ORF">NPX13_g8647</name>
</gene>
<evidence type="ECO:0000256" key="1">
    <source>
        <dbReference type="SAM" id="MobiDB-lite"/>
    </source>
</evidence>
<name>A0A9W8N8A5_9PEZI</name>
<keyword evidence="3" id="KW-1185">Reference proteome</keyword>
<accession>A0A9W8N8A5</accession>
<organism evidence="2 3">
    <name type="scientific">Xylaria arbuscula</name>
    <dbReference type="NCBI Taxonomy" id="114810"/>
    <lineage>
        <taxon>Eukaryota</taxon>
        <taxon>Fungi</taxon>
        <taxon>Dikarya</taxon>
        <taxon>Ascomycota</taxon>
        <taxon>Pezizomycotina</taxon>
        <taxon>Sordariomycetes</taxon>
        <taxon>Xylariomycetidae</taxon>
        <taxon>Xylariales</taxon>
        <taxon>Xylariaceae</taxon>
        <taxon>Xylaria</taxon>
    </lineage>
</organism>
<sequence>MRPILLGNCAPGSRRWQLSWSSLGKVQGGCEDACNPDPFRGHDDRLVVSEPEVLAVRTIEKYCLAVLEITERGMSVLVGHEEAQRAGNGGGFRQVAPQYHERATLYYIVPKGGSRGEHVEVTSCRGMYMTFAAQADPSRPSKVLGLFYYTPGPVEQPEESVQGRQTPRSSRNGYAHLGNGTGL</sequence>